<gene>
    <name evidence="3" type="primary">LOC115886243</name>
</gene>
<evidence type="ECO:0000256" key="1">
    <source>
        <dbReference type="SAM" id="MobiDB-lite"/>
    </source>
</evidence>
<feature type="region of interest" description="Disordered" evidence="1">
    <location>
        <begin position="205"/>
        <end position="241"/>
    </location>
</feature>
<evidence type="ECO:0000313" key="3">
    <source>
        <dbReference type="RefSeq" id="XP_030761190.1"/>
    </source>
</evidence>
<feature type="compositionally biased region" description="Basic and acidic residues" evidence="1">
    <location>
        <begin position="219"/>
        <end position="233"/>
    </location>
</feature>
<protein>
    <submittedName>
        <fullName evidence="3">Uncharacterized protein LOC115886243</fullName>
    </submittedName>
</protein>
<dbReference type="InParanoid" id="A0A6J2YE79"/>
<proteinExistence type="predicted"/>
<dbReference type="AlphaFoldDB" id="A0A6J2YE79"/>
<dbReference type="OrthoDB" id="7417618at2759"/>
<organism evidence="2 3">
    <name type="scientific">Sitophilus oryzae</name>
    <name type="common">Rice weevil</name>
    <name type="synonym">Curculio oryzae</name>
    <dbReference type="NCBI Taxonomy" id="7048"/>
    <lineage>
        <taxon>Eukaryota</taxon>
        <taxon>Metazoa</taxon>
        <taxon>Ecdysozoa</taxon>
        <taxon>Arthropoda</taxon>
        <taxon>Hexapoda</taxon>
        <taxon>Insecta</taxon>
        <taxon>Pterygota</taxon>
        <taxon>Neoptera</taxon>
        <taxon>Endopterygota</taxon>
        <taxon>Coleoptera</taxon>
        <taxon>Polyphaga</taxon>
        <taxon>Cucujiformia</taxon>
        <taxon>Curculionidae</taxon>
        <taxon>Dryophthorinae</taxon>
        <taxon>Sitophilus</taxon>
    </lineage>
</organism>
<keyword evidence="2" id="KW-1185">Reference proteome</keyword>
<dbReference type="Proteomes" id="UP000504635">
    <property type="component" value="Unplaced"/>
</dbReference>
<dbReference type="KEGG" id="soy:115886243"/>
<name>A0A6J2YE79_SITOR</name>
<evidence type="ECO:0000313" key="2">
    <source>
        <dbReference type="Proteomes" id="UP000504635"/>
    </source>
</evidence>
<dbReference type="RefSeq" id="XP_030761190.1">
    <property type="nucleotide sequence ID" value="XM_030905330.1"/>
</dbReference>
<dbReference type="GeneID" id="115886243"/>
<dbReference type="Gene3D" id="3.30.70.1820">
    <property type="entry name" value="L1 transposable element, RRM domain"/>
    <property type="match status" value="1"/>
</dbReference>
<sequence length="241" mass="28352">MEQKQKQSDMNEIKEMFDFIRENMQVMDGKLSDVIKELRDTKLENAAMKTEIKAQGIKIANLEREIRKKNLIFKGIMEDEKEDFELTKHKTIKICESLGMPMKPEFDVDQVRRIGKQIPGKPRPILLQLTTTNKKFEILGKTKGLRGSNIWIDDDYPKEIQEERKILVSEMKEAWKKGEKAQLRYIKLIINDKVYDASNIINRESTSQYNNADKKRKPDMRSPENDKFGEQLRKITRTSKN</sequence>
<reference evidence="3" key="1">
    <citation type="submission" date="2025-08" db="UniProtKB">
        <authorList>
            <consortium name="RefSeq"/>
        </authorList>
    </citation>
    <scope>IDENTIFICATION</scope>
    <source>
        <tissue evidence="3">Gonads</tissue>
    </source>
</reference>
<accession>A0A6J2YE79</accession>